<dbReference type="SUPFAM" id="SSF103263">
    <property type="entry name" value="Chorismate synthase, AroC"/>
    <property type="match status" value="1"/>
</dbReference>
<sequence>MSNTSGTIFRVTTFGESHGRAMGAVVDGCPAGIRLSEKDVKNYIKKNSCFFTFSTARREENDVEILSGVYKGKTLGTPISIVTYNAAADPSKYLKLEGIARPSHAEYAYYKKYGIYDPRGGGRASGRECVSRHMAAAVADKILSYTAIKFSGVLSELAGVKILTKKDLALAVKAAVKAGTEKDSTGGVFEITITGVPAGLGAPVFDKLGSAIAAAVFSVGGVRAVEIGAGMRISRMKGSEANDCMRYETDGSPGFGENNGGGISGGISTGAPIVVRAYVKPTPSIYKKQMTVDFYKEKNCAVELEGRFDSNFTPRAMAAAVSTLKIMLVDHLLQTPFLKIN</sequence>
<dbReference type="EMBL" id="MGFH01000047">
    <property type="protein sequence ID" value="OGM07256.1"/>
    <property type="molecule type" value="Genomic_DNA"/>
</dbReference>
<dbReference type="GO" id="GO:0005829">
    <property type="term" value="C:cytosol"/>
    <property type="evidence" value="ECO:0007669"/>
    <property type="project" value="TreeGrafter"/>
</dbReference>
<dbReference type="InterPro" id="IPR000453">
    <property type="entry name" value="Chorismate_synth"/>
</dbReference>
<dbReference type="GO" id="GO:0009423">
    <property type="term" value="P:chorismate biosynthetic process"/>
    <property type="evidence" value="ECO:0007669"/>
    <property type="project" value="UniProtKB-UniRule"/>
</dbReference>
<evidence type="ECO:0000313" key="10">
    <source>
        <dbReference type="Proteomes" id="UP000178735"/>
    </source>
</evidence>
<dbReference type="UniPathway" id="UPA00053">
    <property type="reaction ID" value="UER00090"/>
</dbReference>
<keyword evidence="6 8" id="KW-0456">Lyase</keyword>
<evidence type="ECO:0000256" key="1">
    <source>
        <dbReference type="ARBA" id="ARBA00005044"/>
    </source>
</evidence>
<evidence type="ECO:0000256" key="7">
    <source>
        <dbReference type="NCBIfam" id="TIGR00033"/>
    </source>
</evidence>
<keyword evidence="4 8" id="KW-0028">Amino-acid biosynthesis</keyword>
<comment type="cofactor">
    <cofactor evidence="8">
        <name>FMNH2</name>
        <dbReference type="ChEBI" id="CHEBI:57618"/>
    </cofactor>
    <text evidence="8">Reduced FMN (FMNH(2)).</text>
</comment>
<dbReference type="STRING" id="1817813.A2008_00040"/>
<dbReference type="Gene3D" id="3.60.150.10">
    <property type="entry name" value="Chorismate synthase AroC"/>
    <property type="match status" value="1"/>
</dbReference>
<dbReference type="PANTHER" id="PTHR21085">
    <property type="entry name" value="CHORISMATE SYNTHASE"/>
    <property type="match status" value="1"/>
</dbReference>
<dbReference type="PIRSF" id="PIRSF001456">
    <property type="entry name" value="Chorismate_synth"/>
    <property type="match status" value="1"/>
</dbReference>
<evidence type="ECO:0000313" key="9">
    <source>
        <dbReference type="EMBL" id="OGM07256.1"/>
    </source>
</evidence>
<dbReference type="GO" id="GO:0008652">
    <property type="term" value="P:amino acid biosynthetic process"/>
    <property type="evidence" value="ECO:0007669"/>
    <property type="project" value="UniProtKB-KW"/>
</dbReference>
<dbReference type="GO" id="GO:0010181">
    <property type="term" value="F:FMN binding"/>
    <property type="evidence" value="ECO:0007669"/>
    <property type="project" value="TreeGrafter"/>
</dbReference>
<dbReference type="AlphaFoldDB" id="A0A1F7WWS4"/>
<dbReference type="Proteomes" id="UP000178735">
    <property type="component" value="Unassembled WGS sequence"/>
</dbReference>
<dbReference type="InterPro" id="IPR035904">
    <property type="entry name" value="Chorismate_synth_AroC_sf"/>
</dbReference>
<evidence type="ECO:0000256" key="5">
    <source>
        <dbReference type="ARBA" id="ARBA00023141"/>
    </source>
</evidence>
<dbReference type="InterPro" id="IPR020541">
    <property type="entry name" value="Chorismate_synthase_CS"/>
</dbReference>
<name>A0A1F7WWS4_9BACT</name>
<organism evidence="9 10">
    <name type="scientific">Candidatus Wallbacteria bacterium GWC2_49_35</name>
    <dbReference type="NCBI Taxonomy" id="1817813"/>
    <lineage>
        <taxon>Bacteria</taxon>
        <taxon>Candidatus Walliibacteriota</taxon>
    </lineage>
</organism>
<dbReference type="GO" id="GO:0004107">
    <property type="term" value="F:chorismate synthase activity"/>
    <property type="evidence" value="ECO:0007669"/>
    <property type="project" value="UniProtKB-UniRule"/>
</dbReference>
<evidence type="ECO:0000256" key="6">
    <source>
        <dbReference type="ARBA" id="ARBA00023239"/>
    </source>
</evidence>
<proteinExistence type="inferred from homology"/>
<evidence type="ECO:0000256" key="3">
    <source>
        <dbReference type="ARBA" id="ARBA00013036"/>
    </source>
</evidence>
<dbReference type="GO" id="GO:0009073">
    <property type="term" value="P:aromatic amino acid family biosynthetic process"/>
    <property type="evidence" value="ECO:0007669"/>
    <property type="project" value="UniProtKB-KW"/>
</dbReference>
<evidence type="ECO:0000256" key="8">
    <source>
        <dbReference type="RuleBase" id="RU000605"/>
    </source>
</evidence>
<dbReference type="PANTHER" id="PTHR21085:SF0">
    <property type="entry name" value="CHORISMATE SYNTHASE"/>
    <property type="match status" value="1"/>
</dbReference>
<comment type="pathway">
    <text evidence="1 8">Metabolic intermediate biosynthesis; chorismate biosynthesis; chorismate from D-erythrose 4-phosphate and phosphoenolpyruvate: step 7/7.</text>
</comment>
<gene>
    <name evidence="9" type="ORF">A2008_00040</name>
</gene>
<accession>A0A1F7WWS4</accession>
<protein>
    <recommendedName>
        <fullName evidence="3 7">Chorismate synthase</fullName>
        <ecNumber evidence="3 7">4.2.3.5</ecNumber>
    </recommendedName>
</protein>
<dbReference type="NCBIfam" id="TIGR00033">
    <property type="entry name" value="aroC"/>
    <property type="match status" value="1"/>
</dbReference>
<dbReference type="EC" id="4.2.3.5" evidence="3 7"/>
<reference evidence="9 10" key="1">
    <citation type="journal article" date="2016" name="Nat. Commun.">
        <title>Thousands of microbial genomes shed light on interconnected biogeochemical processes in an aquifer system.</title>
        <authorList>
            <person name="Anantharaman K."/>
            <person name="Brown C.T."/>
            <person name="Hug L.A."/>
            <person name="Sharon I."/>
            <person name="Castelle C.J."/>
            <person name="Probst A.J."/>
            <person name="Thomas B.C."/>
            <person name="Singh A."/>
            <person name="Wilkins M.J."/>
            <person name="Karaoz U."/>
            <person name="Brodie E.L."/>
            <person name="Williams K.H."/>
            <person name="Hubbard S.S."/>
            <person name="Banfield J.F."/>
        </authorList>
    </citation>
    <scope>NUCLEOTIDE SEQUENCE [LARGE SCALE GENOMIC DNA]</scope>
</reference>
<comment type="similarity">
    <text evidence="2 8">Belongs to the chorismate synthase family.</text>
</comment>
<comment type="catalytic activity">
    <reaction evidence="8">
        <text>5-O-(1-carboxyvinyl)-3-phosphoshikimate = chorismate + phosphate</text>
        <dbReference type="Rhea" id="RHEA:21020"/>
        <dbReference type="ChEBI" id="CHEBI:29748"/>
        <dbReference type="ChEBI" id="CHEBI:43474"/>
        <dbReference type="ChEBI" id="CHEBI:57701"/>
        <dbReference type="EC" id="4.2.3.5"/>
    </reaction>
</comment>
<evidence type="ECO:0000256" key="4">
    <source>
        <dbReference type="ARBA" id="ARBA00022605"/>
    </source>
</evidence>
<dbReference type="Pfam" id="PF01264">
    <property type="entry name" value="Chorismate_synt"/>
    <property type="match status" value="1"/>
</dbReference>
<dbReference type="PROSITE" id="PS00787">
    <property type="entry name" value="CHORISMATE_SYNTHASE_1"/>
    <property type="match status" value="1"/>
</dbReference>
<comment type="caution">
    <text evidence="9">The sequence shown here is derived from an EMBL/GenBank/DDBJ whole genome shotgun (WGS) entry which is preliminary data.</text>
</comment>
<keyword evidence="5 8" id="KW-0057">Aromatic amino acid biosynthesis</keyword>
<evidence type="ECO:0000256" key="2">
    <source>
        <dbReference type="ARBA" id="ARBA00008014"/>
    </source>
</evidence>